<reference evidence="6 7" key="1">
    <citation type="submission" date="2024-10" db="EMBL/GenBank/DDBJ databases">
        <title>The Natural Products Discovery Center: Release of the First 8490 Sequenced Strains for Exploring Actinobacteria Biosynthetic Diversity.</title>
        <authorList>
            <person name="Kalkreuter E."/>
            <person name="Kautsar S.A."/>
            <person name="Yang D."/>
            <person name="Bader C.D."/>
            <person name="Teijaro C.N."/>
            <person name="Fluegel L."/>
            <person name="Davis C.M."/>
            <person name="Simpson J.R."/>
            <person name="Lauterbach L."/>
            <person name="Steele A.D."/>
            <person name="Gui C."/>
            <person name="Meng S."/>
            <person name="Li G."/>
            <person name="Viehrig K."/>
            <person name="Ye F."/>
            <person name="Su P."/>
            <person name="Kiefer A.F."/>
            <person name="Nichols A."/>
            <person name="Cepeda A.J."/>
            <person name="Yan W."/>
            <person name="Fan B."/>
            <person name="Jiang Y."/>
            <person name="Adhikari A."/>
            <person name="Zheng C.-J."/>
            <person name="Schuster L."/>
            <person name="Cowan T.M."/>
            <person name="Smanski M.J."/>
            <person name="Chevrette M.G."/>
            <person name="De Carvalho L.P.S."/>
            <person name="Shen B."/>
        </authorList>
    </citation>
    <scope>NUCLEOTIDE SEQUENCE [LARGE SCALE GENOMIC DNA]</scope>
    <source>
        <strain evidence="6 7">NPDC019275</strain>
    </source>
</reference>
<evidence type="ECO:0000256" key="2">
    <source>
        <dbReference type="ARBA" id="ARBA00022692"/>
    </source>
</evidence>
<evidence type="ECO:0000313" key="6">
    <source>
        <dbReference type="EMBL" id="MFI2477859.1"/>
    </source>
</evidence>
<keyword evidence="2 5" id="KW-0812">Transmembrane</keyword>
<feature type="transmembrane region" description="Helical" evidence="5">
    <location>
        <begin position="200"/>
        <end position="218"/>
    </location>
</feature>
<evidence type="ECO:0000256" key="4">
    <source>
        <dbReference type="ARBA" id="ARBA00023136"/>
    </source>
</evidence>
<comment type="caution">
    <text evidence="6">The sequence shown here is derived from an EMBL/GenBank/DDBJ whole genome shotgun (WGS) entry which is preliminary data.</text>
</comment>
<feature type="transmembrane region" description="Helical" evidence="5">
    <location>
        <begin position="258"/>
        <end position="280"/>
    </location>
</feature>
<dbReference type="InterPro" id="IPR002657">
    <property type="entry name" value="BilAc:Na_symport/Acr3"/>
</dbReference>
<feature type="transmembrane region" description="Helical" evidence="5">
    <location>
        <begin position="230"/>
        <end position="252"/>
    </location>
</feature>
<comment type="subcellular location">
    <subcellularLocation>
        <location evidence="1">Membrane</location>
        <topology evidence="1">Multi-pass membrane protein</topology>
    </subcellularLocation>
</comment>
<feature type="transmembrane region" description="Helical" evidence="5">
    <location>
        <begin position="137"/>
        <end position="158"/>
    </location>
</feature>
<dbReference type="RefSeq" id="WP_357410592.1">
    <property type="nucleotide sequence ID" value="NZ_JBEYCD010000021.1"/>
</dbReference>
<evidence type="ECO:0000256" key="3">
    <source>
        <dbReference type="ARBA" id="ARBA00022989"/>
    </source>
</evidence>
<dbReference type="EMBL" id="JBIRYO010000030">
    <property type="protein sequence ID" value="MFI2477859.1"/>
    <property type="molecule type" value="Genomic_DNA"/>
</dbReference>
<dbReference type="Pfam" id="PF01758">
    <property type="entry name" value="SBF"/>
    <property type="match status" value="1"/>
</dbReference>
<feature type="transmembrane region" description="Helical" evidence="5">
    <location>
        <begin position="39"/>
        <end position="59"/>
    </location>
</feature>
<keyword evidence="4 5" id="KW-0472">Membrane</keyword>
<dbReference type="PANTHER" id="PTHR10361">
    <property type="entry name" value="SODIUM-BILE ACID COTRANSPORTER"/>
    <property type="match status" value="1"/>
</dbReference>
<dbReference type="InterPro" id="IPR004710">
    <property type="entry name" value="Bilac:Na_transpt"/>
</dbReference>
<name>A0ABW7X9P7_9NOCA</name>
<proteinExistence type="predicted"/>
<feature type="transmembrane region" description="Helical" evidence="5">
    <location>
        <begin position="65"/>
        <end position="87"/>
    </location>
</feature>
<evidence type="ECO:0000256" key="5">
    <source>
        <dbReference type="SAM" id="Phobius"/>
    </source>
</evidence>
<sequence>MGSTIFAILLPAALALVMFGLGLTLTPGDFHRVVRYPKAALIALACQMVLLPAICLLLIELFGLTGALAVGMMLLVASPGGTSANLFSHLAGGDVALNITLTAINSVLAAFTMPIVIALSVAGFMDDDASVGLQPAKLVQVIVIVLVPVAIGMWVDRAFPGFSERMRKPVKILSVVVLVMAVTTAVVSEFDTVRDNFGRLGLITLTLSVLSLSIGYFVPRLFGVGTGQAIASSMEIGIHNATLAIAVAVSALGSETMAVPGATYGIVMGGPAAVAAYLLARQSKSTVARTESLDPV</sequence>
<feature type="transmembrane region" description="Helical" evidence="5">
    <location>
        <begin position="6"/>
        <end position="27"/>
    </location>
</feature>
<keyword evidence="3 5" id="KW-1133">Transmembrane helix</keyword>
<gene>
    <name evidence="6" type="ORF">ACH49W_31230</name>
</gene>
<organism evidence="6 7">
    <name type="scientific">Nocardia xishanensis</name>
    <dbReference type="NCBI Taxonomy" id="238964"/>
    <lineage>
        <taxon>Bacteria</taxon>
        <taxon>Bacillati</taxon>
        <taxon>Actinomycetota</taxon>
        <taxon>Actinomycetes</taxon>
        <taxon>Mycobacteriales</taxon>
        <taxon>Nocardiaceae</taxon>
        <taxon>Nocardia</taxon>
    </lineage>
</organism>
<dbReference type="PANTHER" id="PTHR10361:SF24">
    <property type="entry name" value="P3 PROTEIN"/>
    <property type="match status" value="1"/>
</dbReference>
<feature type="transmembrane region" description="Helical" evidence="5">
    <location>
        <begin position="99"/>
        <end position="125"/>
    </location>
</feature>
<dbReference type="Proteomes" id="UP001611415">
    <property type="component" value="Unassembled WGS sequence"/>
</dbReference>
<evidence type="ECO:0000313" key="7">
    <source>
        <dbReference type="Proteomes" id="UP001611415"/>
    </source>
</evidence>
<feature type="transmembrane region" description="Helical" evidence="5">
    <location>
        <begin position="170"/>
        <end position="188"/>
    </location>
</feature>
<keyword evidence="7" id="KW-1185">Reference proteome</keyword>
<evidence type="ECO:0000256" key="1">
    <source>
        <dbReference type="ARBA" id="ARBA00004141"/>
    </source>
</evidence>
<dbReference type="InterPro" id="IPR038770">
    <property type="entry name" value="Na+/solute_symporter_sf"/>
</dbReference>
<protein>
    <submittedName>
        <fullName evidence="6">Bile acid:sodium symporter family protein</fullName>
    </submittedName>
</protein>
<accession>A0ABW7X9P7</accession>
<dbReference type="Gene3D" id="1.20.1530.20">
    <property type="match status" value="1"/>
</dbReference>